<dbReference type="Pfam" id="PF03124">
    <property type="entry name" value="EXS"/>
    <property type="match status" value="1"/>
</dbReference>
<dbReference type="GO" id="GO:0016036">
    <property type="term" value="P:cellular response to phosphate starvation"/>
    <property type="evidence" value="ECO:0007669"/>
    <property type="project" value="TreeGrafter"/>
</dbReference>
<feature type="transmembrane region" description="Helical" evidence="6">
    <location>
        <begin position="76"/>
        <end position="94"/>
    </location>
</feature>
<dbReference type="GO" id="GO:0005886">
    <property type="term" value="C:plasma membrane"/>
    <property type="evidence" value="ECO:0007669"/>
    <property type="project" value="TreeGrafter"/>
</dbReference>
<evidence type="ECO:0000259" key="7">
    <source>
        <dbReference type="PROSITE" id="PS51380"/>
    </source>
</evidence>
<dbReference type="PANTHER" id="PTHR10783">
    <property type="entry name" value="XENOTROPIC AND POLYTROPIC RETROVIRUS RECEPTOR 1-RELATED"/>
    <property type="match status" value="1"/>
</dbReference>
<evidence type="ECO:0000256" key="1">
    <source>
        <dbReference type="ARBA" id="ARBA00004141"/>
    </source>
</evidence>
<accession>A0A1Y2BFM7</accession>
<gene>
    <name evidence="8" type="ORF">BCR39DRAFT_519427</name>
</gene>
<keyword evidence="4 6" id="KW-0472">Membrane</keyword>
<dbReference type="GO" id="GO:0000822">
    <property type="term" value="F:inositol hexakisphosphate binding"/>
    <property type="evidence" value="ECO:0007669"/>
    <property type="project" value="TreeGrafter"/>
</dbReference>
<protein>
    <submittedName>
        <fullName evidence="8">EXS family-domain-containing protein</fullName>
    </submittedName>
</protein>
<feature type="region of interest" description="Disordered" evidence="5">
    <location>
        <begin position="376"/>
        <end position="422"/>
    </location>
</feature>
<dbReference type="OrthoDB" id="9970435at2759"/>
<dbReference type="STRING" id="71784.A0A1Y2BFM7"/>
<evidence type="ECO:0000256" key="5">
    <source>
        <dbReference type="SAM" id="MobiDB-lite"/>
    </source>
</evidence>
<evidence type="ECO:0000313" key="9">
    <source>
        <dbReference type="Proteomes" id="UP000193986"/>
    </source>
</evidence>
<comment type="subcellular location">
    <subcellularLocation>
        <location evidence="1">Membrane</location>
        <topology evidence="1">Multi-pass membrane protein</topology>
    </subcellularLocation>
</comment>
<organism evidence="8 9">
    <name type="scientific">Naematelia encephala</name>
    <dbReference type="NCBI Taxonomy" id="71784"/>
    <lineage>
        <taxon>Eukaryota</taxon>
        <taxon>Fungi</taxon>
        <taxon>Dikarya</taxon>
        <taxon>Basidiomycota</taxon>
        <taxon>Agaricomycotina</taxon>
        <taxon>Tremellomycetes</taxon>
        <taxon>Tremellales</taxon>
        <taxon>Naemateliaceae</taxon>
        <taxon>Naematelia</taxon>
    </lineage>
</organism>
<dbReference type="InterPro" id="IPR004342">
    <property type="entry name" value="EXS_C"/>
</dbReference>
<dbReference type="PROSITE" id="PS51380">
    <property type="entry name" value="EXS"/>
    <property type="match status" value="1"/>
</dbReference>
<keyword evidence="2 6" id="KW-0812">Transmembrane</keyword>
<dbReference type="AlphaFoldDB" id="A0A1Y2BFM7"/>
<comment type="caution">
    <text evidence="8">The sequence shown here is derived from an EMBL/GenBank/DDBJ whole genome shotgun (WGS) entry which is preliminary data.</text>
</comment>
<dbReference type="InParanoid" id="A0A1Y2BFM7"/>
<evidence type="ECO:0000256" key="2">
    <source>
        <dbReference type="ARBA" id="ARBA00022692"/>
    </source>
</evidence>
<feature type="transmembrane region" description="Helical" evidence="6">
    <location>
        <begin position="225"/>
        <end position="248"/>
    </location>
</feature>
<evidence type="ECO:0000313" key="8">
    <source>
        <dbReference type="EMBL" id="ORY33360.1"/>
    </source>
</evidence>
<dbReference type="PANTHER" id="PTHR10783:SF103">
    <property type="entry name" value="SOLUTE CARRIER FAMILY 53 MEMBER 1"/>
    <property type="match status" value="1"/>
</dbReference>
<feature type="domain" description="EXS" evidence="7">
    <location>
        <begin position="157"/>
        <end position="349"/>
    </location>
</feature>
<sequence>MLFELNLDAYVQARINYEVRNNVAFADDQFVMELSRPTLDYRSYLELPAFLFMTLSYCFFFSFYRVGASNVAPTTWPAAWLVFFLAFWLNPLPIFRRQARYWFLRVLFRVCTPGYSRVEFIAFFLADELNSLVYTMQNFYFIGCAYGHHWPGNVFTVCPSGKQWPYGLLLCLPALSRLIQCLKRWYDSRLGIHLINAGKYLSVILQQCLFVLWRSRGSEFHDASFIVWVIIATISATYTCSWDLVVDWSLFRPNAGLLRQDLGYGNHLVYYIAIVTNILIRFVFIWYIPASARHTRLRSFFFALAEMLRRWQWNFFRVETEHLGNADAYRVTREIPLPYRRVEHDIDDEDFGDSHQTPKKTNPLSVRLDRFRRGLVGESAGRGPGALNVGARGHAGQREYEARRPGDLRRRNTDAGGDNGEV</sequence>
<feature type="transmembrane region" description="Helical" evidence="6">
    <location>
        <begin position="44"/>
        <end position="64"/>
    </location>
</feature>
<keyword evidence="9" id="KW-1185">Reference proteome</keyword>
<feature type="compositionally biased region" description="Basic and acidic residues" evidence="5">
    <location>
        <begin position="396"/>
        <end position="413"/>
    </location>
</feature>
<evidence type="ECO:0000256" key="6">
    <source>
        <dbReference type="SAM" id="Phobius"/>
    </source>
</evidence>
<keyword evidence="3 6" id="KW-1133">Transmembrane helix</keyword>
<proteinExistence type="predicted"/>
<dbReference type="EMBL" id="MCFC01000006">
    <property type="protein sequence ID" value="ORY33360.1"/>
    <property type="molecule type" value="Genomic_DNA"/>
</dbReference>
<dbReference type="GO" id="GO:0006817">
    <property type="term" value="P:phosphate ion transport"/>
    <property type="evidence" value="ECO:0007669"/>
    <property type="project" value="TreeGrafter"/>
</dbReference>
<evidence type="ECO:0000256" key="4">
    <source>
        <dbReference type="ARBA" id="ARBA00023136"/>
    </source>
</evidence>
<dbReference type="GO" id="GO:0005794">
    <property type="term" value="C:Golgi apparatus"/>
    <property type="evidence" value="ECO:0007669"/>
    <property type="project" value="TreeGrafter"/>
</dbReference>
<name>A0A1Y2BFM7_9TREE</name>
<dbReference type="Proteomes" id="UP000193986">
    <property type="component" value="Unassembled WGS sequence"/>
</dbReference>
<feature type="transmembrane region" description="Helical" evidence="6">
    <location>
        <begin position="268"/>
        <end position="288"/>
    </location>
</feature>
<evidence type="ECO:0000256" key="3">
    <source>
        <dbReference type="ARBA" id="ARBA00022989"/>
    </source>
</evidence>
<reference evidence="8 9" key="1">
    <citation type="submission" date="2016-07" db="EMBL/GenBank/DDBJ databases">
        <title>Pervasive Adenine N6-methylation of Active Genes in Fungi.</title>
        <authorList>
            <consortium name="DOE Joint Genome Institute"/>
            <person name="Mondo S.J."/>
            <person name="Dannebaum R.O."/>
            <person name="Kuo R.C."/>
            <person name="Labutti K."/>
            <person name="Haridas S."/>
            <person name="Kuo A."/>
            <person name="Salamov A."/>
            <person name="Ahrendt S.R."/>
            <person name="Lipzen A."/>
            <person name="Sullivan W."/>
            <person name="Andreopoulos W.B."/>
            <person name="Clum A."/>
            <person name="Lindquist E."/>
            <person name="Daum C."/>
            <person name="Ramamoorthy G.K."/>
            <person name="Gryganskyi A."/>
            <person name="Culley D."/>
            <person name="Magnuson J.K."/>
            <person name="James T.Y."/>
            <person name="O'Malley M.A."/>
            <person name="Stajich J.E."/>
            <person name="Spatafora J.W."/>
            <person name="Visel A."/>
            <person name="Grigoriev I.V."/>
        </authorList>
    </citation>
    <scope>NUCLEOTIDE SEQUENCE [LARGE SCALE GENOMIC DNA]</scope>
    <source>
        <strain evidence="8 9">68-887.2</strain>
    </source>
</reference>